<evidence type="ECO:0000256" key="1">
    <source>
        <dbReference type="SAM" id="MobiDB-lite"/>
    </source>
</evidence>
<dbReference type="PROSITE" id="PS51782">
    <property type="entry name" value="LYSM"/>
    <property type="match status" value="1"/>
</dbReference>
<feature type="region of interest" description="Disordered" evidence="1">
    <location>
        <begin position="295"/>
        <end position="332"/>
    </location>
</feature>
<feature type="compositionally biased region" description="Polar residues" evidence="1">
    <location>
        <begin position="413"/>
        <end position="428"/>
    </location>
</feature>
<reference evidence="3" key="1">
    <citation type="journal article" date="2020" name="Stud. Mycol.">
        <title>101 Dothideomycetes genomes: a test case for predicting lifestyles and emergence of pathogens.</title>
        <authorList>
            <person name="Haridas S."/>
            <person name="Albert R."/>
            <person name="Binder M."/>
            <person name="Bloem J."/>
            <person name="Labutti K."/>
            <person name="Salamov A."/>
            <person name="Andreopoulos B."/>
            <person name="Baker S."/>
            <person name="Barry K."/>
            <person name="Bills G."/>
            <person name="Bluhm B."/>
            <person name="Cannon C."/>
            <person name="Castanera R."/>
            <person name="Culley D."/>
            <person name="Daum C."/>
            <person name="Ezra D."/>
            <person name="Gonzalez J."/>
            <person name="Henrissat B."/>
            <person name="Kuo A."/>
            <person name="Liang C."/>
            <person name="Lipzen A."/>
            <person name="Lutzoni F."/>
            <person name="Magnuson J."/>
            <person name="Mondo S."/>
            <person name="Nolan M."/>
            <person name="Ohm R."/>
            <person name="Pangilinan J."/>
            <person name="Park H.-J."/>
            <person name="Ramirez L."/>
            <person name="Alfaro M."/>
            <person name="Sun H."/>
            <person name="Tritt A."/>
            <person name="Yoshinaga Y."/>
            <person name="Zwiers L.-H."/>
            <person name="Turgeon B."/>
            <person name="Goodwin S."/>
            <person name="Spatafora J."/>
            <person name="Crous P."/>
            <person name="Grigoriev I."/>
        </authorList>
    </citation>
    <scope>NUCLEOTIDE SEQUENCE</scope>
    <source>
        <strain evidence="3">CBS 113818</strain>
    </source>
</reference>
<dbReference type="SUPFAM" id="SSF54106">
    <property type="entry name" value="LysM domain"/>
    <property type="match status" value="1"/>
</dbReference>
<feature type="region of interest" description="Disordered" evidence="1">
    <location>
        <begin position="373"/>
        <end position="455"/>
    </location>
</feature>
<feature type="region of interest" description="Disordered" evidence="1">
    <location>
        <begin position="118"/>
        <end position="166"/>
    </location>
</feature>
<dbReference type="InterPro" id="IPR018392">
    <property type="entry name" value="LysM"/>
</dbReference>
<dbReference type="InterPro" id="IPR045030">
    <property type="entry name" value="LYSM1-4"/>
</dbReference>
<dbReference type="CDD" id="cd00118">
    <property type="entry name" value="LysM"/>
    <property type="match status" value="1"/>
</dbReference>
<evidence type="ECO:0000313" key="4">
    <source>
        <dbReference type="Proteomes" id="UP000799424"/>
    </source>
</evidence>
<feature type="compositionally biased region" description="Polar residues" evidence="1">
    <location>
        <begin position="312"/>
        <end position="331"/>
    </location>
</feature>
<name>A0A6A6ZVX8_9PLEO</name>
<dbReference type="AlphaFoldDB" id="A0A6A6ZVX8"/>
<dbReference type="PANTHER" id="PTHR20932:SF8">
    <property type="entry name" value="LD22649P"/>
    <property type="match status" value="1"/>
</dbReference>
<sequence length="623" mass="66696">MNPANGPSLSTSKSNSTLRPRTRRLISVEDDIYAAEGSDDAASRNGSRITSRNASPTPTSNPGTAARSRLNVTSAPSSSFVRFTSGQTPKGSRNASNPLSGLWGNPWSAIQDMAATVIGNESIQAGPKSPRRRRPVHGRRTSVSAPPPKQWGPAGASSHVGAGTQGEREDMVRAMKRKDLLNATEHLVPDSVGRIKRRNSDERVSASAPPGENEDRDALVYIHTVRPQDTLAGISIKYNCEQAILRKSNRMWPNDSVQTKKTVMLPVDACGVKGRPAQGPDALPEEDLLLGEYCENSNNKTTKPGTEGLPNGWSTPRQKGSETNSVVSSSAEAELPWKHDSWVLLPNDKKPTQIGRMPRRALGFFPPARRKSVAYSDAASTPRASVDLPRSSTSTNPVTNSPSQPARPRASSNISSLSTHSRQRNASGNGWGLHGPGGVGTMGRNVRSPGPAQDGLNKKFGHYLPSMAPPPGQEYFTPWAPSLLDQDAGVSHQYGGSGAVTPLSGTGVDLQEIGGAIEGWVRKVGSQAQKMLTEPGTPGQGRRSAVPVIGAVGGDLGDLIELRDDAFEIGDDERDRGRSRTDDLQTSVDQRSSSMSQQFQSSRPDINLVLTDRRRRGEGTKKD</sequence>
<dbReference type="Gene3D" id="3.10.350.10">
    <property type="entry name" value="LysM domain"/>
    <property type="match status" value="1"/>
</dbReference>
<feature type="compositionally biased region" description="Polar residues" evidence="1">
    <location>
        <begin position="1"/>
        <end position="19"/>
    </location>
</feature>
<proteinExistence type="predicted"/>
<feature type="compositionally biased region" description="Basic and acidic residues" evidence="1">
    <location>
        <begin position="611"/>
        <end position="623"/>
    </location>
</feature>
<feature type="compositionally biased region" description="Polar residues" evidence="1">
    <location>
        <begin position="295"/>
        <end position="304"/>
    </location>
</feature>
<feature type="region of interest" description="Disordered" evidence="1">
    <location>
        <begin position="570"/>
        <end position="623"/>
    </location>
</feature>
<feature type="domain" description="LysM" evidence="2">
    <location>
        <begin position="221"/>
        <end position="265"/>
    </location>
</feature>
<feature type="compositionally biased region" description="Basic residues" evidence="1">
    <location>
        <begin position="129"/>
        <end position="140"/>
    </location>
</feature>
<feature type="compositionally biased region" description="Low complexity" evidence="1">
    <location>
        <begin position="590"/>
        <end position="602"/>
    </location>
</feature>
<protein>
    <recommendedName>
        <fullName evidence="2">LysM domain-containing protein</fullName>
    </recommendedName>
</protein>
<dbReference type="InterPro" id="IPR036779">
    <property type="entry name" value="LysM_dom_sf"/>
</dbReference>
<feature type="compositionally biased region" description="Polar residues" evidence="1">
    <location>
        <begin position="44"/>
        <end position="63"/>
    </location>
</feature>
<feature type="compositionally biased region" description="Acidic residues" evidence="1">
    <location>
        <begin position="28"/>
        <end position="39"/>
    </location>
</feature>
<feature type="compositionally biased region" description="Gly residues" evidence="1">
    <location>
        <begin position="429"/>
        <end position="441"/>
    </location>
</feature>
<feature type="region of interest" description="Disordered" evidence="1">
    <location>
        <begin position="1"/>
        <end position="106"/>
    </location>
</feature>
<feature type="region of interest" description="Disordered" evidence="1">
    <location>
        <begin position="191"/>
        <end position="214"/>
    </location>
</feature>
<gene>
    <name evidence="3" type="ORF">CC86DRAFT_354632</name>
</gene>
<evidence type="ECO:0000259" key="2">
    <source>
        <dbReference type="PROSITE" id="PS51782"/>
    </source>
</evidence>
<feature type="compositionally biased region" description="Basic and acidic residues" evidence="1">
    <location>
        <begin position="573"/>
        <end position="583"/>
    </location>
</feature>
<accession>A0A6A6ZVX8</accession>
<dbReference type="Proteomes" id="UP000799424">
    <property type="component" value="Unassembled WGS sequence"/>
</dbReference>
<keyword evidence="4" id="KW-1185">Reference proteome</keyword>
<dbReference type="OrthoDB" id="2192830at2759"/>
<feature type="compositionally biased region" description="Polar residues" evidence="1">
    <location>
        <begin position="70"/>
        <end position="99"/>
    </location>
</feature>
<dbReference type="PANTHER" id="PTHR20932">
    <property type="entry name" value="LYSM AND PUTATIVE PEPTIDOGLYCAN-BINDING DOMAIN-CONTAINING PROTEIN"/>
    <property type="match status" value="1"/>
</dbReference>
<feature type="compositionally biased region" description="Low complexity" evidence="1">
    <location>
        <begin position="391"/>
        <end position="412"/>
    </location>
</feature>
<dbReference type="EMBL" id="MU006230">
    <property type="protein sequence ID" value="KAF2824527.1"/>
    <property type="molecule type" value="Genomic_DNA"/>
</dbReference>
<evidence type="ECO:0000313" key="3">
    <source>
        <dbReference type="EMBL" id="KAF2824527.1"/>
    </source>
</evidence>
<organism evidence="3 4">
    <name type="scientific">Ophiobolus disseminans</name>
    <dbReference type="NCBI Taxonomy" id="1469910"/>
    <lineage>
        <taxon>Eukaryota</taxon>
        <taxon>Fungi</taxon>
        <taxon>Dikarya</taxon>
        <taxon>Ascomycota</taxon>
        <taxon>Pezizomycotina</taxon>
        <taxon>Dothideomycetes</taxon>
        <taxon>Pleosporomycetidae</taxon>
        <taxon>Pleosporales</taxon>
        <taxon>Pleosporineae</taxon>
        <taxon>Phaeosphaeriaceae</taxon>
        <taxon>Ophiobolus</taxon>
    </lineage>
</organism>